<protein>
    <recommendedName>
        <fullName evidence="4">SMP-30/Gluconolactonase/LRE-like region domain-containing protein</fullName>
    </recommendedName>
</protein>
<accession>A0AAV8Y1T8</accession>
<comment type="cofactor">
    <cofactor evidence="3">
        <name>Zn(2+)</name>
        <dbReference type="ChEBI" id="CHEBI:29105"/>
    </cofactor>
    <text evidence="3">Binds 1 divalent metal cation per subunit.</text>
</comment>
<keyword evidence="6" id="KW-1185">Reference proteome</keyword>
<comment type="caution">
    <text evidence="5">The sequence shown here is derived from an EMBL/GenBank/DDBJ whole genome shotgun (WGS) entry which is preliminary data.</text>
</comment>
<feature type="domain" description="SMP-30/Gluconolactonase/LRE-like region" evidence="4">
    <location>
        <begin position="12"/>
        <end position="150"/>
    </location>
</feature>
<dbReference type="PRINTS" id="PR01790">
    <property type="entry name" value="SMP30FAMILY"/>
</dbReference>
<evidence type="ECO:0000256" key="1">
    <source>
        <dbReference type="ARBA" id="ARBA00008853"/>
    </source>
</evidence>
<dbReference type="PANTHER" id="PTHR10907:SF66">
    <property type="entry name" value="MIP34848P1-RELATED"/>
    <property type="match status" value="1"/>
</dbReference>
<organism evidence="5 6">
    <name type="scientific">Aromia moschata</name>
    <dbReference type="NCBI Taxonomy" id="1265417"/>
    <lineage>
        <taxon>Eukaryota</taxon>
        <taxon>Metazoa</taxon>
        <taxon>Ecdysozoa</taxon>
        <taxon>Arthropoda</taxon>
        <taxon>Hexapoda</taxon>
        <taxon>Insecta</taxon>
        <taxon>Pterygota</taxon>
        <taxon>Neoptera</taxon>
        <taxon>Endopterygota</taxon>
        <taxon>Coleoptera</taxon>
        <taxon>Polyphaga</taxon>
        <taxon>Cucujiformia</taxon>
        <taxon>Chrysomeloidea</taxon>
        <taxon>Cerambycidae</taxon>
        <taxon>Cerambycinae</taxon>
        <taxon>Callichromatini</taxon>
        <taxon>Aromia</taxon>
    </lineage>
</organism>
<dbReference type="InterPro" id="IPR005511">
    <property type="entry name" value="SMP-30"/>
</dbReference>
<evidence type="ECO:0000313" key="6">
    <source>
        <dbReference type="Proteomes" id="UP001162162"/>
    </source>
</evidence>
<evidence type="ECO:0000256" key="2">
    <source>
        <dbReference type="PIRSR" id="PIRSR605511-1"/>
    </source>
</evidence>
<evidence type="ECO:0000259" key="4">
    <source>
        <dbReference type="Pfam" id="PF08450"/>
    </source>
</evidence>
<feature type="active site" description="Proton donor/acceptor" evidence="2">
    <location>
        <position position="90"/>
    </location>
</feature>
<sequence length="182" mass="19786">MSKVVEGKLLDQTEKKGSLYSYQSGNLKTFVTEVGVSNGLAFNVELKKFYYIDSFKRTVDEFDFDIGSGSIANRKAIFSFNSHELPGSPDGMTIDTDGNLWVAVMAGSRVIKIDPRKPETLLDTVILPTKLVTSVAFGGKKLDELYVTTGKLPTDESTSDDGAIYKITGLNARGFPGVSVIL</sequence>
<reference evidence="5" key="1">
    <citation type="journal article" date="2023" name="Insect Mol. Biol.">
        <title>Genome sequencing provides insights into the evolution of gene families encoding plant cell wall-degrading enzymes in longhorned beetles.</title>
        <authorList>
            <person name="Shin N.R."/>
            <person name="Okamura Y."/>
            <person name="Kirsch R."/>
            <person name="Pauchet Y."/>
        </authorList>
    </citation>
    <scope>NUCLEOTIDE SEQUENCE</scope>
    <source>
        <strain evidence="5">AMC_N1</strain>
    </source>
</reference>
<dbReference type="GO" id="GO:0019853">
    <property type="term" value="P:L-ascorbic acid biosynthetic process"/>
    <property type="evidence" value="ECO:0007669"/>
    <property type="project" value="TreeGrafter"/>
</dbReference>
<evidence type="ECO:0000313" key="5">
    <source>
        <dbReference type="EMBL" id="KAJ8944491.1"/>
    </source>
</evidence>
<dbReference type="Proteomes" id="UP001162162">
    <property type="component" value="Unassembled WGS sequence"/>
</dbReference>
<dbReference type="PANTHER" id="PTHR10907">
    <property type="entry name" value="REGUCALCIN"/>
    <property type="match status" value="1"/>
</dbReference>
<dbReference type="InterPro" id="IPR013658">
    <property type="entry name" value="SGL"/>
</dbReference>
<dbReference type="SUPFAM" id="SSF63829">
    <property type="entry name" value="Calcium-dependent phosphotriesterase"/>
    <property type="match status" value="1"/>
</dbReference>
<dbReference type="Gene3D" id="2.120.10.30">
    <property type="entry name" value="TolB, C-terminal domain"/>
    <property type="match status" value="1"/>
</dbReference>
<dbReference type="InterPro" id="IPR011042">
    <property type="entry name" value="6-blade_b-propeller_TolB-like"/>
</dbReference>
<dbReference type="GO" id="GO:0005509">
    <property type="term" value="F:calcium ion binding"/>
    <property type="evidence" value="ECO:0007669"/>
    <property type="project" value="TreeGrafter"/>
</dbReference>
<gene>
    <name evidence="5" type="ORF">NQ318_011749</name>
</gene>
<feature type="binding site" evidence="3">
    <location>
        <position position="90"/>
    </location>
    <ligand>
        <name>a divalent metal cation</name>
        <dbReference type="ChEBI" id="CHEBI:60240"/>
    </ligand>
</feature>
<evidence type="ECO:0000256" key="3">
    <source>
        <dbReference type="PIRSR" id="PIRSR605511-2"/>
    </source>
</evidence>
<feature type="binding site" evidence="3">
    <location>
        <position position="38"/>
    </location>
    <ligand>
        <name>a divalent metal cation</name>
        <dbReference type="ChEBI" id="CHEBI:60240"/>
    </ligand>
</feature>
<dbReference type="Pfam" id="PF08450">
    <property type="entry name" value="SGL"/>
    <property type="match status" value="1"/>
</dbReference>
<keyword evidence="3" id="KW-0479">Metal-binding</keyword>
<comment type="similarity">
    <text evidence="1">Belongs to the SMP-30/CGR1 family.</text>
</comment>
<keyword evidence="3" id="KW-0862">Zinc</keyword>
<dbReference type="AlphaFoldDB" id="A0AAV8Y1T8"/>
<dbReference type="GO" id="GO:0004341">
    <property type="term" value="F:gluconolactonase activity"/>
    <property type="evidence" value="ECO:0007669"/>
    <property type="project" value="TreeGrafter"/>
</dbReference>
<name>A0AAV8Y1T8_9CUCU</name>
<dbReference type="EMBL" id="JAPWTK010000250">
    <property type="protein sequence ID" value="KAJ8944491.1"/>
    <property type="molecule type" value="Genomic_DNA"/>
</dbReference>
<proteinExistence type="inferred from homology"/>